<dbReference type="GO" id="GO:0047617">
    <property type="term" value="F:fatty acyl-CoA hydrolase activity"/>
    <property type="evidence" value="ECO:0007669"/>
    <property type="project" value="TreeGrafter"/>
</dbReference>
<name>A0A2A2IC02_9BACI</name>
<evidence type="ECO:0000313" key="5">
    <source>
        <dbReference type="EMBL" id="PAV28603.1"/>
    </source>
</evidence>
<protein>
    <recommendedName>
        <fullName evidence="7">Acyl-CoA thioesterase</fullName>
    </recommendedName>
</protein>
<dbReference type="InterPro" id="IPR014940">
    <property type="entry name" value="BAAT_C"/>
</dbReference>
<dbReference type="GO" id="GO:0006631">
    <property type="term" value="P:fatty acid metabolic process"/>
    <property type="evidence" value="ECO:0007669"/>
    <property type="project" value="TreeGrafter"/>
</dbReference>
<organism evidence="5 6">
    <name type="scientific">Virgibacillus profundi</name>
    <dbReference type="NCBI Taxonomy" id="2024555"/>
    <lineage>
        <taxon>Bacteria</taxon>
        <taxon>Bacillati</taxon>
        <taxon>Bacillota</taxon>
        <taxon>Bacilli</taxon>
        <taxon>Bacillales</taxon>
        <taxon>Bacillaceae</taxon>
        <taxon>Virgibacillus</taxon>
    </lineage>
</organism>
<gene>
    <name evidence="5" type="ORF">CIL05_15000</name>
</gene>
<dbReference type="Proteomes" id="UP000218887">
    <property type="component" value="Unassembled WGS sequence"/>
</dbReference>
<dbReference type="Pfam" id="PF08840">
    <property type="entry name" value="BAAT_C"/>
    <property type="match status" value="1"/>
</dbReference>
<evidence type="ECO:0008006" key="7">
    <source>
        <dbReference type="Google" id="ProtNLM"/>
    </source>
</evidence>
<comment type="similarity">
    <text evidence="1">Belongs to the C/M/P thioester hydrolase family.</text>
</comment>
<reference evidence="5 6" key="1">
    <citation type="submission" date="2017-08" db="EMBL/GenBank/DDBJ databases">
        <title>Virgibacillus indicus sp. nov. and Virgibacillus profoundi sp. nov, two moderately halophilic bacteria isolated from marine sediment by using the Microfluidic Streak Plate.</title>
        <authorList>
            <person name="Xu B."/>
            <person name="Hu B."/>
            <person name="Wang J."/>
            <person name="Zhu Y."/>
            <person name="Huang L."/>
            <person name="Du W."/>
            <person name="Huang Y."/>
        </authorList>
    </citation>
    <scope>NUCLEOTIDE SEQUENCE [LARGE SCALE GENOMIC DNA]</scope>
    <source>
        <strain evidence="5 6">IO3-P3-H5</strain>
    </source>
</reference>
<dbReference type="PANTHER" id="PTHR10824:SF4">
    <property type="entry name" value="ACYL-COENZYME A THIOESTERASE 1-LIKE"/>
    <property type="match status" value="1"/>
</dbReference>
<dbReference type="SUPFAM" id="SSF53474">
    <property type="entry name" value="alpha/beta-Hydrolases"/>
    <property type="match status" value="1"/>
</dbReference>
<dbReference type="Pfam" id="PF04775">
    <property type="entry name" value="Bile_Hydr_Trans"/>
    <property type="match status" value="1"/>
</dbReference>
<accession>A0A2A2IC02</accession>
<evidence type="ECO:0000256" key="2">
    <source>
        <dbReference type="PIRSR" id="PIRSR016521-1"/>
    </source>
</evidence>
<dbReference type="GO" id="GO:0006637">
    <property type="term" value="P:acyl-CoA metabolic process"/>
    <property type="evidence" value="ECO:0007669"/>
    <property type="project" value="InterPro"/>
</dbReference>
<feature type="active site" description="Charge relay system" evidence="2">
    <location>
        <position position="233"/>
    </location>
</feature>
<feature type="domain" description="BAAT/Acyl-CoA thioester hydrolase C-terminal" evidence="4">
    <location>
        <begin position="204"/>
        <end position="434"/>
    </location>
</feature>
<feature type="active site" description="Charge relay system" evidence="2">
    <location>
        <position position="381"/>
    </location>
</feature>
<dbReference type="PIRSF" id="PIRSF016521">
    <property type="entry name" value="Acyl-CoA_hydro"/>
    <property type="match status" value="1"/>
</dbReference>
<proteinExistence type="inferred from homology"/>
<dbReference type="PANTHER" id="PTHR10824">
    <property type="entry name" value="ACYL-COENZYME A THIOESTERASE-RELATED"/>
    <property type="match status" value="1"/>
</dbReference>
<feature type="active site" description="Charge relay system" evidence="2">
    <location>
        <position position="346"/>
    </location>
</feature>
<evidence type="ECO:0000259" key="4">
    <source>
        <dbReference type="Pfam" id="PF08840"/>
    </source>
</evidence>
<feature type="domain" description="Acyl-CoA thioester hydrolase/bile acid-CoA amino acid N-acetyltransferase" evidence="3">
    <location>
        <begin position="21"/>
        <end position="142"/>
    </location>
</feature>
<dbReference type="InterPro" id="IPR016662">
    <property type="entry name" value="Acyl-CoA_thioEstase_long-chain"/>
</dbReference>
<dbReference type="InterPro" id="IPR029058">
    <property type="entry name" value="AB_hydrolase_fold"/>
</dbReference>
<dbReference type="RefSeq" id="WP_095656371.1">
    <property type="nucleotide sequence ID" value="NZ_NPOA01000011.1"/>
</dbReference>
<dbReference type="AlphaFoldDB" id="A0A2A2IC02"/>
<dbReference type="OrthoDB" id="8922993at2"/>
<keyword evidence="6" id="KW-1185">Reference proteome</keyword>
<evidence type="ECO:0000256" key="1">
    <source>
        <dbReference type="ARBA" id="ARBA00006538"/>
    </source>
</evidence>
<dbReference type="Gene3D" id="2.60.40.2240">
    <property type="entry name" value="Acyl-CoA thioester hydrolase/BAAT N-terminal domain"/>
    <property type="match status" value="1"/>
</dbReference>
<sequence>MISNIGDMPQFTVTPENALVDEMIRIQLTGCIPNKAVTIYAEMNDEANRTFTSYAVFEADDNGTVDISNQKPLTGSYDGVDGMGLFWSMELKNSKKKVFFTKMDSTPMKVKLTAKLEQEVIAQTILKRSFASEDVISQKVTEKGLVGTLYQPSTAGPHPGVLILGGSDGGSQENAAALLASRGYAAFSLAYFGVENRPKDLVNIPLEYFETAIHWLQQKSEVNEEKIAVIGFSRGGELALLLGAKFSQIKSVIAGSPSAVITPGMRNNIFSPDPSWTYGGEVLTYLKFAYRPSSMLGMFASWIARRPASFLSIWKNTLKNRKKVEVARIPVEDIQAPVMLLSGGDDQLWPSTTFANLVMERLSKEDRPYNDVHVNYENAGHFLCFPYSLPNLPSNVLMEVGGGMTMTFGGSREANASAASESWPEMLRFLEESLKLDLLSVNIK</sequence>
<comment type="caution">
    <text evidence="5">The sequence shown here is derived from an EMBL/GenBank/DDBJ whole genome shotgun (WGS) entry which is preliminary data.</text>
</comment>
<dbReference type="InterPro" id="IPR006862">
    <property type="entry name" value="Thio_Ohase/aa_AcTrfase"/>
</dbReference>
<evidence type="ECO:0000313" key="6">
    <source>
        <dbReference type="Proteomes" id="UP000218887"/>
    </source>
</evidence>
<dbReference type="EMBL" id="NPOA01000011">
    <property type="protein sequence ID" value="PAV28603.1"/>
    <property type="molecule type" value="Genomic_DNA"/>
</dbReference>
<dbReference type="InterPro" id="IPR042490">
    <property type="entry name" value="Thio_Ohase/BAAT_N"/>
</dbReference>
<evidence type="ECO:0000259" key="3">
    <source>
        <dbReference type="Pfam" id="PF04775"/>
    </source>
</evidence>
<dbReference type="Gene3D" id="3.40.50.1820">
    <property type="entry name" value="alpha/beta hydrolase"/>
    <property type="match status" value="1"/>
</dbReference>